<keyword evidence="3" id="KW-1185">Reference proteome</keyword>
<evidence type="ECO:0000313" key="3">
    <source>
        <dbReference type="Proteomes" id="UP001592531"/>
    </source>
</evidence>
<evidence type="ECO:0000259" key="1">
    <source>
        <dbReference type="Pfam" id="PF13643"/>
    </source>
</evidence>
<feature type="domain" description="DUF4145" evidence="1">
    <location>
        <begin position="122"/>
        <end position="205"/>
    </location>
</feature>
<name>A0ABV6W297_9ACTN</name>
<sequence length="241" mass="26746">MVDLRQLDDHLVGKYPKVSGECPHCKHRTSLSVTRCDQRKVPSFSTGDGQRLVILDVLLNCDYCGGDGIYLRVAEIVEVVEVNVKATVRRYRTQRTVQLWPRSAARVVADEAPEEVRQAFAEAAKAESAEAYGLAGVGYRAVVERIVKDRDCAGRTLFDKIESLRLKGLSGELIDSFHEARMVGNDSTHDGLLYSAEEIADIAELVTEAILVLYVQPAQRAELKSQREARRTAAKGEKDSK</sequence>
<comment type="caution">
    <text evidence="2">The sequence shown here is derived from an EMBL/GenBank/DDBJ whole genome shotgun (WGS) entry which is preliminary data.</text>
</comment>
<dbReference type="EMBL" id="JBHFAB010000023">
    <property type="protein sequence ID" value="MFC1420053.1"/>
    <property type="molecule type" value="Genomic_DNA"/>
</dbReference>
<protein>
    <submittedName>
        <fullName evidence="2">DUF4145 domain-containing protein</fullName>
    </submittedName>
</protein>
<dbReference type="RefSeq" id="WP_380540546.1">
    <property type="nucleotide sequence ID" value="NZ_JBHFAB010000023.1"/>
</dbReference>
<accession>A0ABV6W297</accession>
<evidence type="ECO:0000313" key="2">
    <source>
        <dbReference type="EMBL" id="MFC1420053.1"/>
    </source>
</evidence>
<dbReference type="Pfam" id="PF13643">
    <property type="entry name" value="DUF4145"/>
    <property type="match status" value="1"/>
</dbReference>
<proteinExistence type="predicted"/>
<dbReference type="Proteomes" id="UP001592531">
    <property type="component" value="Unassembled WGS sequence"/>
</dbReference>
<reference evidence="2 3" key="1">
    <citation type="submission" date="2024-09" db="EMBL/GenBank/DDBJ databases">
        <authorList>
            <person name="Lee S.D."/>
        </authorList>
    </citation>
    <scope>NUCLEOTIDE SEQUENCE [LARGE SCALE GENOMIC DNA]</scope>
    <source>
        <strain evidence="2 3">N8-3</strain>
    </source>
</reference>
<organism evidence="2 3">
    <name type="scientific">Streptacidiphilus cavernicola</name>
    <dbReference type="NCBI Taxonomy" id="3342716"/>
    <lineage>
        <taxon>Bacteria</taxon>
        <taxon>Bacillati</taxon>
        <taxon>Actinomycetota</taxon>
        <taxon>Actinomycetes</taxon>
        <taxon>Kitasatosporales</taxon>
        <taxon>Streptomycetaceae</taxon>
        <taxon>Streptacidiphilus</taxon>
    </lineage>
</organism>
<dbReference type="InterPro" id="IPR025285">
    <property type="entry name" value="DUF4145"/>
</dbReference>
<gene>
    <name evidence="2" type="ORF">ACEZDE_25945</name>
</gene>